<keyword evidence="3" id="KW-1003">Cell membrane</keyword>
<evidence type="ECO:0000256" key="4">
    <source>
        <dbReference type="ARBA" id="ARBA00022692"/>
    </source>
</evidence>
<dbReference type="InterPro" id="IPR000515">
    <property type="entry name" value="MetI-like"/>
</dbReference>
<dbReference type="Proteomes" id="UP000281915">
    <property type="component" value="Unassembled WGS sequence"/>
</dbReference>
<dbReference type="AlphaFoldDB" id="A0A3M8CK55"/>
<evidence type="ECO:0000313" key="9">
    <source>
        <dbReference type="EMBL" id="RNB75697.1"/>
    </source>
</evidence>
<evidence type="ECO:0000256" key="5">
    <source>
        <dbReference type="ARBA" id="ARBA00022989"/>
    </source>
</evidence>
<keyword evidence="6 7" id="KW-0472">Membrane</keyword>
<gene>
    <name evidence="9" type="ORF">EDM58_18650</name>
</gene>
<dbReference type="CDD" id="cd06261">
    <property type="entry name" value="TM_PBP2"/>
    <property type="match status" value="1"/>
</dbReference>
<dbReference type="SUPFAM" id="SSF161098">
    <property type="entry name" value="MetI-like"/>
    <property type="match status" value="1"/>
</dbReference>
<organism evidence="9 10">
    <name type="scientific">Brevibacillus panacihumi</name>
    <dbReference type="NCBI Taxonomy" id="497735"/>
    <lineage>
        <taxon>Bacteria</taxon>
        <taxon>Bacillati</taxon>
        <taxon>Bacillota</taxon>
        <taxon>Bacilli</taxon>
        <taxon>Bacillales</taxon>
        <taxon>Paenibacillaceae</taxon>
        <taxon>Brevibacillus</taxon>
    </lineage>
</organism>
<dbReference type="InterPro" id="IPR025966">
    <property type="entry name" value="OppC_N"/>
</dbReference>
<evidence type="ECO:0000256" key="2">
    <source>
        <dbReference type="ARBA" id="ARBA00022448"/>
    </source>
</evidence>
<proteinExistence type="inferred from homology"/>
<accession>A0A3M8CK55</accession>
<keyword evidence="4 7" id="KW-0812">Transmembrane</keyword>
<evidence type="ECO:0000259" key="8">
    <source>
        <dbReference type="PROSITE" id="PS50928"/>
    </source>
</evidence>
<evidence type="ECO:0000256" key="1">
    <source>
        <dbReference type="ARBA" id="ARBA00004651"/>
    </source>
</evidence>
<evidence type="ECO:0000256" key="6">
    <source>
        <dbReference type="ARBA" id="ARBA00023136"/>
    </source>
</evidence>
<feature type="transmembrane region" description="Helical" evidence="7">
    <location>
        <begin position="33"/>
        <end position="54"/>
    </location>
</feature>
<feature type="transmembrane region" description="Helical" evidence="7">
    <location>
        <begin position="157"/>
        <end position="176"/>
    </location>
</feature>
<evidence type="ECO:0000313" key="10">
    <source>
        <dbReference type="Proteomes" id="UP000281915"/>
    </source>
</evidence>
<comment type="similarity">
    <text evidence="7">Belongs to the binding-protein-dependent transport system permease family.</text>
</comment>
<feature type="transmembrane region" description="Helical" evidence="7">
    <location>
        <begin position="261"/>
        <end position="283"/>
    </location>
</feature>
<keyword evidence="5 7" id="KW-1133">Transmembrane helix</keyword>
<dbReference type="GO" id="GO:0005886">
    <property type="term" value="C:plasma membrane"/>
    <property type="evidence" value="ECO:0007669"/>
    <property type="project" value="UniProtKB-SubCell"/>
</dbReference>
<dbReference type="PROSITE" id="PS50928">
    <property type="entry name" value="ABC_TM1"/>
    <property type="match status" value="1"/>
</dbReference>
<comment type="subcellular location">
    <subcellularLocation>
        <location evidence="1 7">Cell membrane</location>
        <topology evidence="1 7">Multi-pass membrane protein</topology>
    </subcellularLocation>
</comment>
<reference evidence="9 10" key="1">
    <citation type="submission" date="2018-10" db="EMBL/GenBank/DDBJ databases">
        <title>Phylogenomics of Brevibacillus.</title>
        <authorList>
            <person name="Dunlap C."/>
        </authorList>
    </citation>
    <scope>NUCLEOTIDE SEQUENCE [LARGE SCALE GENOMIC DNA]</scope>
    <source>
        <strain evidence="9 10">JCM 15085</strain>
    </source>
</reference>
<dbReference type="Pfam" id="PF12911">
    <property type="entry name" value="OppC_N"/>
    <property type="match status" value="1"/>
</dbReference>
<comment type="caution">
    <text evidence="9">The sequence shown here is derived from an EMBL/GenBank/DDBJ whole genome shotgun (WGS) entry which is preliminary data.</text>
</comment>
<evidence type="ECO:0000256" key="3">
    <source>
        <dbReference type="ARBA" id="ARBA00022475"/>
    </source>
</evidence>
<protein>
    <submittedName>
        <fullName evidence="9">ABC transporter permease</fullName>
    </submittedName>
</protein>
<dbReference type="GO" id="GO:0055085">
    <property type="term" value="P:transmembrane transport"/>
    <property type="evidence" value="ECO:0007669"/>
    <property type="project" value="InterPro"/>
</dbReference>
<dbReference type="InterPro" id="IPR035906">
    <property type="entry name" value="MetI-like_sf"/>
</dbReference>
<sequence>MEYVEITKEAEKKGQFAEQMRAFWKVFSIRKTAVFGLAIVCFVILIAILAPLLAPFDPVEDVDYGNRIANPSATHLFGTDEFGRDIFSRVLMGAQVSIAISVSAVTISAAIGIVIGLISGYYGRWVDNVLMRIVDGLMSFPPILFAIALMAALGNNMGNIIVALAVVYAPLFARLVRGTVLSVKNKEYVEAIQVMGGSHIRILFKHILPNCLSPLLIQMTTYFAYAILAEASLSFIGLGVPQPEPSWGNILYDGRQYMLEAPWITVFPGVAIAVTVLGLNLLGDGLRDYLDPRMK</sequence>
<dbReference type="RefSeq" id="WP_122914661.1">
    <property type="nucleotide sequence ID" value="NZ_JBNNOX010000014.1"/>
</dbReference>
<feature type="transmembrane region" description="Helical" evidence="7">
    <location>
        <begin position="129"/>
        <end position="151"/>
    </location>
</feature>
<evidence type="ECO:0000256" key="7">
    <source>
        <dbReference type="RuleBase" id="RU363032"/>
    </source>
</evidence>
<feature type="domain" description="ABC transmembrane type-1" evidence="8">
    <location>
        <begin position="94"/>
        <end position="283"/>
    </location>
</feature>
<dbReference type="PANTHER" id="PTHR43386:SF25">
    <property type="entry name" value="PEPTIDE ABC TRANSPORTER PERMEASE PROTEIN"/>
    <property type="match status" value="1"/>
</dbReference>
<dbReference type="PANTHER" id="PTHR43386">
    <property type="entry name" value="OLIGOPEPTIDE TRANSPORT SYSTEM PERMEASE PROTEIN APPC"/>
    <property type="match status" value="1"/>
</dbReference>
<dbReference type="EMBL" id="RHHT01000045">
    <property type="protein sequence ID" value="RNB75697.1"/>
    <property type="molecule type" value="Genomic_DNA"/>
</dbReference>
<feature type="transmembrane region" description="Helical" evidence="7">
    <location>
        <begin position="98"/>
        <end position="122"/>
    </location>
</feature>
<dbReference type="Gene3D" id="1.10.3720.10">
    <property type="entry name" value="MetI-like"/>
    <property type="match status" value="1"/>
</dbReference>
<name>A0A3M8CK55_9BACL</name>
<dbReference type="InterPro" id="IPR050366">
    <property type="entry name" value="BP-dependent_transpt_permease"/>
</dbReference>
<dbReference type="Pfam" id="PF00528">
    <property type="entry name" value="BPD_transp_1"/>
    <property type="match status" value="1"/>
</dbReference>
<keyword evidence="2 7" id="KW-0813">Transport</keyword>